<gene>
    <name evidence="1" type="ORF">PHMEG_00026778</name>
</gene>
<evidence type="ECO:0000313" key="1">
    <source>
        <dbReference type="EMBL" id="OWZ01775.1"/>
    </source>
</evidence>
<evidence type="ECO:0008006" key="3">
    <source>
        <dbReference type="Google" id="ProtNLM"/>
    </source>
</evidence>
<protein>
    <recommendedName>
        <fullName evidence="3">Reverse transcriptase</fullName>
    </recommendedName>
</protein>
<comment type="caution">
    <text evidence="1">The sequence shown here is derived from an EMBL/GenBank/DDBJ whole genome shotgun (WGS) entry which is preliminary data.</text>
</comment>
<organism evidence="1 2">
    <name type="scientific">Phytophthora megakarya</name>
    <dbReference type="NCBI Taxonomy" id="4795"/>
    <lineage>
        <taxon>Eukaryota</taxon>
        <taxon>Sar</taxon>
        <taxon>Stramenopiles</taxon>
        <taxon>Oomycota</taxon>
        <taxon>Peronosporomycetes</taxon>
        <taxon>Peronosporales</taxon>
        <taxon>Peronosporaceae</taxon>
        <taxon>Phytophthora</taxon>
    </lineage>
</organism>
<dbReference type="EMBL" id="NBNE01006613">
    <property type="protein sequence ID" value="OWZ01775.1"/>
    <property type="molecule type" value="Genomic_DNA"/>
</dbReference>
<accession>A0A225V8S7</accession>
<dbReference type="OrthoDB" id="91581at2759"/>
<dbReference type="Proteomes" id="UP000198211">
    <property type="component" value="Unassembled WGS sequence"/>
</dbReference>
<dbReference type="AlphaFoldDB" id="A0A225V8S7"/>
<name>A0A225V8S7_9STRA</name>
<reference evidence="2" key="1">
    <citation type="submission" date="2017-03" db="EMBL/GenBank/DDBJ databases">
        <title>Phytopthora megakarya and P. palmivora, two closely related causual agents of cacao black pod achieved similar genome size and gene model numbers by different mechanisms.</title>
        <authorList>
            <person name="Ali S."/>
            <person name="Shao J."/>
            <person name="Larry D.J."/>
            <person name="Kronmiller B."/>
            <person name="Shen D."/>
            <person name="Strem M.D."/>
            <person name="Melnick R.L."/>
            <person name="Guiltinan M.J."/>
            <person name="Tyler B.M."/>
            <person name="Meinhardt L.W."/>
            <person name="Bailey B.A."/>
        </authorList>
    </citation>
    <scope>NUCLEOTIDE SEQUENCE [LARGE SCALE GENOMIC DNA]</scope>
    <source>
        <strain evidence="2">zdho120</strain>
    </source>
</reference>
<evidence type="ECO:0000313" key="2">
    <source>
        <dbReference type="Proteomes" id="UP000198211"/>
    </source>
</evidence>
<proteinExistence type="predicted"/>
<sequence>MSEARKHCDWDSFQENPTFKLLANYKDNVFRPELPEGLPERCAIEHRIDAKDSNLAINGDTATRNCAVGYRHGKEEAHSTKHQPTRCTNVLRSKTCLMDYRYLNSNTIRQSIPMTRKDDILDAMSVGFGVAHGSL</sequence>
<keyword evidence="2" id="KW-1185">Reference proteome</keyword>